<organism evidence="1 2">
    <name type="scientific">Parelaphostrongylus tenuis</name>
    <name type="common">Meningeal worm</name>
    <dbReference type="NCBI Taxonomy" id="148309"/>
    <lineage>
        <taxon>Eukaryota</taxon>
        <taxon>Metazoa</taxon>
        <taxon>Ecdysozoa</taxon>
        <taxon>Nematoda</taxon>
        <taxon>Chromadorea</taxon>
        <taxon>Rhabditida</taxon>
        <taxon>Rhabditina</taxon>
        <taxon>Rhabditomorpha</taxon>
        <taxon>Strongyloidea</taxon>
        <taxon>Metastrongylidae</taxon>
        <taxon>Parelaphostrongylus</taxon>
    </lineage>
</organism>
<name>A0AAD5WE28_PARTN</name>
<reference evidence="1" key="1">
    <citation type="submission" date="2021-06" db="EMBL/GenBank/DDBJ databases">
        <title>Parelaphostrongylus tenuis whole genome reference sequence.</title>
        <authorList>
            <person name="Garwood T.J."/>
            <person name="Larsen P.A."/>
            <person name="Fountain-Jones N.M."/>
            <person name="Garbe J.R."/>
            <person name="Macchietto M.G."/>
            <person name="Kania S.A."/>
            <person name="Gerhold R.W."/>
            <person name="Richards J.E."/>
            <person name="Wolf T.M."/>
        </authorList>
    </citation>
    <scope>NUCLEOTIDE SEQUENCE</scope>
    <source>
        <strain evidence="1">MNPRO001-30</strain>
        <tissue evidence="1">Meninges</tissue>
    </source>
</reference>
<dbReference type="EMBL" id="JAHQIW010005631">
    <property type="protein sequence ID" value="KAJ1366668.1"/>
    <property type="molecule type" value="Genomic_DNA"/>
</dbReference>
<sequence length="71" mass="7968">MLPIRFPNPLTTPVRPHPDRCQRVEGLLIGAYSPFHGNKVRYPIRFSANGVVRSQALIINTSSAKHSLINF</sequence>
<dbReference type="Proteomes" id="UP001196413">
    <property type="component" value="Unassembled WGS sequence"/>
</dbReference>
<protein>
    <submittedName>
        <fullName evidence="1">Uncharacterized protein</fullName>
    </submittedName>
</protein>
<keyword evidence="2" id="KW-1185">Reference proteome</keyword>
<proteinExistence type="predicted"/>
<evidence type="ECO:0000313" key="1">
    <source>
        <dbReference type="EMBL" id="KAJ1366668.1"/>
    </source>
</evidence>
<evidence type="ECO:0000313" key="2">
    <source>
        <dbReference type="Proteomes" id="UP001196413"/>
    </source>
</evidence>
<comment type="caution">
    <text evidence="1">The sequence shown here is derived from an EMBL/GenBank/DDBJ whole genome shotgun (WGS) entry which is preliminary data.</text>
</comment>
<dbReference type="AlphaFoldDB" id="A0AAD5WE28"/>
<accession>A0AAD5WE28</accession>
<gene>
    <name evidence="1" type="ORF">KIN20_027402</name>
</gene>